<dbReference type="EMBL" id="KL142419">
    <property type="protein sequence ID" value="KDR66846.1"/>
    <property type="molecule type" value="Genomic_DNA"/>
</dbReference>
<dbReference type="OrthoDB" id="3121373at2759"/>
<proteinExistence type="predicted"/>
<evidence type="ECO:0000313" key="1">
    <source>
        <dbReference type="EMBL" id="KDR66846.1"/>
    </source>
</evidence>
<evidence type="ECO:0000313" key="2">
    <source>
        <dbReference type="Proteomes" id="UP000027222"/>
    </source>
</evidence>
<dbReference type="AlphaFoldDB" id="A0A067S7P4"/>
<accession>A0A067S7P4</accession>
<protein>
    <submittedName>
        <fullName evidence="1">Uncharacterized protein</fullName>
    </submittedName>
</protein>
<organism evidence="1 2">
    <name type="scientific">Galerina marginata (strain CBS 339.88)</name>
    <dbReference type="NCBI Taxonomy" id="685588"/>
    <lineage>
        <taxon>Eukaryota</taxon>
        <taxon>Fungi</taxon>
        <taxon>Dikarya</taxon>
        <taxon>Basidiomycota</taxon>
        <taxon>Agaricomycotina</taxon>
        <taxon>Agaricomycetes</taxon>
        <taxon>Agaricomycetidae</taxon>
        <taxon>Agaricales</taxon>
        <taxon>Agaricineae</taxon>
        <taxon>Strophariaceae</taxon>
        <taxon>Galerina</taxon>
    </lineage>
</organism>
<dbReference type="Proteomes" id="UP000027222">
    <property type="component" value="Unassembled WGS sequence"/>
</dbReference>
<dbReference type="HOGENOM" id="CLU_1046011_0_0_1"/>
<name>A0A067S7P4_GALM3</name>
<sequence length="275" mass="31217">MDPQPVSMDSDPQPVVNQRTPSQPGFGYIVLPFPQEATFKQIGRHFTLSYLPSALADTTYHEINTIRICLWLGPEQQQIETNIFLIWPGYGILSFGELFSKQKSTVIRLINDTGAFTDVAPNDIARDLLYINRRPCLLFIWWSGPPNSVVLEATKLSLKTLVLSMVGNLAKELLDTEPGMDGDAVQSPMVQRWYLTMLESLRLVPKDQFLFDPTRVAHGIVTHLGKSLMINHRFDIRSRPMLYIPKAFIRVWAEQIDASRQSEGNMDSLLKEILS</sequence>
<gene>
    <name evidence="1" type="ORF">GALMADRAFT_147502</name>
</gene>
<keyword evidence="2" id="KW-1185">Reference proteome</keyword>
<reference evidence="2" key="1">
    <citation type="journal article" date="2014" name="Proc. Natl. Acad. Sci. U.S.A.">
        <title>Extensive sampling of basidiomycete genomes demonstrates inadequacy of the white-rot/brown-rot paradigm for wood decay fungi.</title>
        <authorList>
            <person name="Riley R."/>
            <person name="Salamov A.A."/>
            <person name="Brown D.W."/>
            <person name="Nagy L.G."/>
            <person name="Floudas D."/>
            <person name="Held B.W."/>
            <person name="Levasseur A."/>
            <person name="Lombard V."/>
            <person name="Morin E."/>
            <person name="Otillar R."/>
            <person name="Lindquist E.A."/>
            <person name="Sun H."/>
            <person name="LaButti K.M."/>
            <person name="Schmutz J."/>
            <person name="Jabbour D."/>
            <person name="Luo H."/>
            <person name="Baker S.E."/>
            <person name="Pisabarro A.G."/>
            <person name="Walton J.D."/>
            <person name="Blanchette R.A."/>
            <person name="Henrissat B."/>
            <person name="Martin F."/>
            <person name="Cullen D."/>
            <person name="Hibbett D.S."/>
            <person name="Grigoriev I.V."/>
        </authorList>
    </citation>
    <scope>NUCLEOTIDE SEQUENCE [LARGE SCALE GENOMIC DNA]</scope>
    <source>
        <strain evidence="2">CBS 339.88</strain>
    </source>
</reference>